<dbReference type="InterPro" id="IPR037523">
    <property type="entry name" value="VOC_core"/>
</dbReference>
<evidence type="ECO:0000313" key="3">
    <source>
        <dbReference type="Proteomes" id="UP001365405"/>
    </source>
</evidence>
<protein>
    <submittedName>
        <fullName evidence="2">VOC family protein</fullName>
    </submittedName>
</protein>
<comment type="caution">
    <text evidence="2">The sequence shown here is derived from an EMBL/GenBank/DDBJ whole genome shotgun (WGS) entry which is preliminary data.</text>
</comment>
<dbReference type="PROSITE" id="PS51819">
    <property type="entry name" value="VOC"/>
    <property type="match status" value="1"/>
</dbReference>
<reference evidence="2 3" key="1">
    <citation type="submission" date="2024-04" db="EMBL/GenBank/DDBJ databases">
        <title>Novel species of the genus Ideonella isolated from streams.</title>
        <authorList>
            <person name="Lu H."/>
        </authorList>
    </citation>
    <scope>NUCLEOTIDE SEQUENCE [LARGE SCALE GENOMIC DNA]</scope>
    <source>
        <strain evidence="2 3">DXS22W</strain>
    </source>
</reference>
<dbReference type="InterPro" id="IPR004360">
    <property type="entry name" value="Glyas_Fos-R_dOase_dom"/>
</dbReference>
<dbReference type="InterPro" id="IPR029068">
    <property type="entry name" value="Glyas_Bleomycin-R_OHBP_Dase"/>
</dbReference>
<dbReference type="Gene3D" id="3.10.180.10">
    <property type="entry name" value="2,3-Dihydroxybiphenyl 1,2-Dioxygenase, domain 1"/>
    <property type="match status" value="1"/>
</dbReference>
<evidence type="ECO:0000313" key="2">
    <source>
        <dbReference type="EMBL" id="MEK8050459.1"/>
    </source>
</evidence>
<accession>A0ABU9CF07</accession>
<evidence type="ECO:0000259" key="1">
    <source>
        <dbReference type="PROSITE" id="PS51819"/>
    </source>
</evidence>
<dbReference type="SUPFAM" id="SSF54593">
    <property type="entry name" value="Glyoxalase/Bleomycin resistance protein/Dihydroxybiphenyl dioxygenase"/>
    <property type="match status" value="1"/>
</dbReference>
<sequence>MQLAAARVFVRDIAAARDFYEKRLGLDLGHDGTDEGFCRFDTGQVQLVIELVTPDESPEDQATVGRFTGLSFGVDDLVATHAALSAAGVPFTGAPEKQFWGGWLATLVDPDGNELQLVQFPA</sequence>
<organism evidence="2 3">
    <name type="scientific">Pseudaquabacterium inlustre</name>
    <dbReference type="NCBI Taxonomy" id="2984192"/>
    <lineage>
        <taxon>Bacteria</taxon>
        <taxon>Pseudomonadati</taxon>
        <taxon>Pseudomonadota</taxon>
        <taxon>Betaproteobacteria</taxon>
        <taxon>Burkholderiales</taxon>
        <taxon>Sphaerotilaceae</taxon>
        <taxon>Pseudaquabacterium</taxon>
    </lineage>
</organism>
<dbReference type="RefSeq" id="WP_341410134.1">
    <property type="nucleotide sequence ID" value="NZ_JBBUTH010000004.1"/>
</dbReference>
<name>A0ABU9CF07_9BURK</name>
<feature type="domain" description="VOC" evidence="1">
    <location>
        <begin position="2"/>
        <end position="120"/>
    </location>
</feature>
<gene>
    <name evidence="2" type="ORF">AACH10_09435</name>
</gene>
<keyword evidence="3" id="KW-1185">Reference proteome</keyword>
<proteinExistence type="predicted"/>
<dbReference type="Pfam" id="PF00903">
    <property type="entry name" value="Glyoxalase"/>
    <property type="match status" value="1"/>
</dbReference>
<dbReference type="Proteomes" id="UP001365405">
    <property type="component" value="Unassembled WGS sequence"/>
</dbReference>
<dbReference type="EMBL" id="JBBUTH010000004">
    <property type="protein sequence ID" value="MEK8050459.1"/>
    <property type="molecule type" value="Genomic_DNA"/>
</dbReference>